<feature type="region of interest" description="Disordered" evidence="2">
    <location>
        <begin position="376"/>
        <end position="655"/>
    </location>
</feature>
<dbReference type="PANTHER" id="PTHR21669">
    <property type="entry name" value="CAPZ-INTERACTING PROTEIN AND RELATED PROTEINS"/>
    <property type="match status" value="1"/>
</dbReference>
<protein>
    <submittedName>
        <fullName evidence="4">CapZ-interacting protein</fullName>
    </submittedName>
</protein>
<dbReference type="GO" id="GO:1905394">
    <property type="term" value="F:retromer complex binding"/>
    <property type="evidence" value="ECO:0007669"/>
    <property type="project" value="TreeGrafter"/>
</dbReference>
<dbReference type="GO" id="GO:1901981">
    <property type="term" value="F:phosphatidylinositol phosphate binding"/>
    <property type="evidence" value="ECO:0007669"/>
    <property type="project" value="TreeGrafter"/>
</dbReference>
<feature type="region of interest" description="Disordered" evidence="2">
    <location>
        <begin position="75"/>
        <end position="125"/>
    </location>
</feature>
<feature type="compositionally biased region" description="Polar residues" evidence="2">
    <location>
        <begin position="625"/>
        <end position="638"/>
    </location>
</feature>
<feature type="compositionally biased region" description="Basic and acidic residues" evidence="2">
    <location>
        <begin position="551"/>
        <end position="571"/>
    </location>
</feature>
<dbReference type="PANTHER" id="PTHR21669:SF2">
    <property type="entry name" value="CAPZ-INTERACTING PROTEIN"/>
    <property type="match status" value="1"/>
</dbReference>
<reference evidence="4 5" key="1">
    <citation type="submission" date="2013-11" db="EMBL/GenBank/DDBJ databases">
        <title>The Damaraland mole rat (Fukomys damarensis) genome and evolution of African mole rats.</title>
        <authorList>
            <person name="Gladyshev V.N."/>
            <person name="Fang X."/>
        </authorList>
    </citation>
    <scope>NUCLEOTIDE SEQUENCE [LARGE SCALE GENOMIC DNA]</scope>
    <source>
        <tissue evidence="4">Liver</tissue>
    </source>
</reference>
<proteinExistence type="predicted"/>
<feature type="compositionally biased region" description="Low complexity" evidence="2">
    <location>
        <begin position="206"/>
        <end position="223"/>
    </location>
</feature>
<dbReference type="EMBL" id="KN122647">
    <property type="protein sequence ID" value="KFO29114.1"/>
    <property type="molecule type" value="Genomic_DNA"/>
</dbReference>
<dbReference type="Proteomes" id="UP000028990">
    <property type="component" value="Unassembled WGS sequence"/>
</dbReference>
<feature type="region of interest" description="Disordered" evidence="2">
    <location>
        <begin position="332"/>
        <end position="351"/>
    </location>
</feature>
<evidence type="ECO:0000256" key="2">
    <source>
        <dbReference type="SAM" id="MobiDB-lite"/>
    </source>
</evidence>
<dbReference type="GO" id="GO:0036010">
    <property type="term" value="P:protein localization to endosome"/>
    <property type="evidence" value="ECO:0007669"/>
    <property type="project" value="TreeGrafter"/>
</dbReference>
<feature type="region of interest" description="Disordered" evidence="2">
    <location>
        <begin position="203"/>
        <end position="223"/>
    </location>
</feature>
<dbReference type="InterPro" id="IPR029341">
    <property type="entry name" value="FAM21/CAPZIP"/>
</dbReference>
<name>A0A091DAF8_FUKDA</name>
<dbReference type="GO" id="GO:0005829">
    <property type="term" value="C:cytosol"/>
    <property type="evidence" value="ECO:0007669"/>
    <property type="project" value="GOC"/>
</dbReference>
<dbReference type="GO" id="GO:0051015">
    <property type="term" value="F:actin filament binding"/>
    <property type="evidence" value="ECO:0007669"/>
    <property type="project" value="TreeGrafter"/>
</dbReference>
<evidence type="ECO:0000256" key="1">
    <source>
        <dbReference type="ARBA" id="ARBA00022553"/>
    </source>
</evidence>
<keyword evidence="1" id="KW-0597">Phosphoprotein</keyword>
<dbReference type="AlphaFoldDB" id="A0A091DAF8"/>
<dbReference type="GO" id="GO:0071203">
    <property type="term" value="C:WASH complex"/>
    <property type="evidence" value="ECO:0007669"/>
    <property type="project" value="TreeGrafter"/>
</dbReference>
<accession>A0A091DAF8</accession>
<evidence type="ECO:0000259" key="3">
    <source>
        <dbReference type="Pfam" id="PF15255"/>
    </source>
</evidence>
<keyword evidence="5" id="KW-1185">Reference proteome</keyword>
<feature type="region of interest" description="Disordered" evidence="2">
    <location>
        <begin position="300"/>
        <end position="321"/>
    </location>
</feature>
<dbReference type="GO" id="GO:0005769">
    <property type="term" value="C:early endosome"/>
    <property type="evidence" value="ECO:0007669"/>
    <property type="project" value="TreeGrafter"/>
</dbReference>
<dbReference type="STRING" id="885580.ENSFDAP00000011614"/>
<feature type="domain" description="FAM21/CAPZIP" evidence="3">
    <location>
        <begin position="346"/>
        <end position="451"/>
    </location>
</feature>
<evidence type="ECO:0000313" key="5">
    <source>
        <dbReference type="Proteomes" id="UP000028990"/>
    </source>
</evidence>
<dbReference type="GO" id="GO:0003009">
    <property type="term" value="P:skeletal muscle contraction"/>
    <property type="evidence" value="ECO:0007669"/>
    <property type="project" value="TreeGrafter"/>
</dbReference>
<evidence type="ECO:0000313" key="4">
    <source>
        <dbReference type="EMBL" id="KFO29114.1"/>
    </source>
</evidence>
<gene>
    <name evidence="4" type="ORF">H920_09484</name>
</gene>
<feature type="compositionally biased region" description="Basic residues" evidence="2">
    <location>
        <begin position="429"/>
        <end position="446"/>
    </location>
</feature>
<dbReference type="GO" id="GO:0042147">
    <property type="term" value="P:retrograde transport, endosome to Golgi"/>
    <property type="evidence" value="ECO:0007669"/>
    <property type="project" value="TreeGrafter"/>
</dbReference>
<dbReference type="eggNOG" id="ENOG502SRPU">
    <property type="taxonomic scope" value="Eukaryota"/>
</dbReference>
<sequence>MYGHKEVSRLSLFVWARTGNRGFQGSGWNADFIFLESPQSEAHMKEAKCCPSPSSNLMSYRQLCLQTAGSKAMPRLSVTDSPRSAALDMGGQDTKETLAPPYPSPTPERTKGPEKASAFKPSALPESGSWACRVTAITSVFAFILASPAQYQQAGAQGAAAQSQRKEGSKESLPQKSAGCVFSSGSGGLWAFEKVPASRAEKLTPPFGSQAGSSGGQPSISASSSSFVTLPMTSLVHSTITSQLDHPFHKARDLETSSGVPFVQKKTLAVCQDRSAEPSTCVDSSASPSVAQLAGHFREQAAATKETPASKPTRRKPPCSLPLFPHKVEMGQNGEEKASPHGSHPPKVKVKSSPLIEKLQANLTFDPAVLLPGASPKSPGLKATVSPFHSPPPTPSSPGVRSRPSEAEEVPVSFDQPPEGSHLPCYNKVRTRGSIKRRPPSRRFRRSQSDCGDLGDFRATESSQENGTREENGDEVFAPKSQAPGSPPSRGGAGESRVLVGKPPLRRTVSSTEKQEDRAGWSSEGASGGPARVGSPEEAEGASAPPSEAKASGEEAELGKSAEAKQGDKQDGPGLKSQDAKPEEAIQGEETAQAPAREKEGGSGPTQEEGKEKPEQGAAPGCSPRTHQATPEPSSDTQRGPGLPTDEPPVQDTKM</sequence>
<dbReference type="Pfam" id="PF15255">
    <property type="entry name" value="CAP-ZIP_m"/>
    <property type="match status" value="1"/>
</dbReference>
<organism evidence="4 5">
    <name type="scientific">Fukomys damarensis</name>
    <name type="common">Damaraland mole rat</name>
    <name type="synonym">Cryptomys damarensis</name>
    <dbReference type="NCBI Taxonomy" id="885580"/>
    <lineage>
        <taxon>Eukaryota</taxon>
        <taxon>Metazoa</taxon>
        <taxon>Chordata</taxon>
        <taxon>Craniata</taxon>
        <taxon>Vertebrata</taxon>
        <taxon>Euteleostomi</taxon>
        <taxon>Mammalia</taxon>
        <taxon>Eutheria</taxon>
        <taxon>Euarchontoglires</taxon>
        <taxon>Glires</taxon>
        <taxon>Rodentia</taxon>
        <taxon>Hystricomorpha</taxon>
        <taxon>Bathyergidae</taxon>
        <taxon>Fukomys</taxon>
    </lineage>
</organism>
<feature type="compositionally biased region" description="Low complexity" evidence="2">
    <location>
        <begin position="541"/>
        <end position="550"/>
    </location>
</feature>